<comment type="caution">
    <text evidence="1">The sequence shown here is derived from an EMBL/GenBank/DDBJ whole genome shotgun (WGS) entry which is preliminary data.</text>
</comment>
<organism evidence="1 2">
    <name type="scientific">Candidatus Faecivivens stercoripullorum</name>
    <dbReference type="NCBI Taxonomy" id="2840805"/>
    <lineage>
        <taxon>Bacteria</taxon>
        <taxon>Bacillati</taxon>
        <taxon>Bacillota</taxon>
        <taxon>Clostridia</taxon>
        <taxon>Eubacteriales</taxon>
        <taxon>Oscillospiraceae</taxon>
        <taxon>Oscillospiraceae incertae sedis</taxon>
        <taxon>Candidatus Faecivivens</taxon>
    </lineage>
</organism>
<accession>A0A9D1KQY2</accession>
<name>A0A9D1KQY2_9FIRM</name>
<evidence type="ECO:0000313" key="2">
    <source>
        <dbReference type="Proteomes" id="UP000824160"/>
    </source>
</evidence>
<reference evidence="1" key="1">
    <citation type="submission" date="2020-10" db="EMBL/GenBank/DDBJ databases">
        <authorList>
            <person name="Gilroy R."/>
        </authorList>
    </citation>
    <scope>NUCLEOTIDE SEQUENCE</scope>
    <source>
        <strain evidence="1">ChiBcec7-5410</strain>
    </source>
</reference>
<reference evidence="1" key="2">
    <citation type="journal article" date="2021" name="PeerJ">
        <title>Extensive microbial diversity within the chicken gut microbiome revealed by metagenomics and culture.</title>
        <authorList>
            <person name="Gilroy R."/>
            <person name="Ravi A."/>
            <person name="Getino M."/>
            <person name="Pursley I."/>
            <person name="Horton D.L."/>
            <person name="Alikhan N.F."/>
            <person name="Baker D."/>
            <person name="Gharbi K."/>
            <person name="Hall N."/>
            <person name="Watson M."/>
            <person name="Adriaenssens E.M."/>
            <person name="Foster-Nyarko E."/>
            <person name="Jarju S."/>
            <person name="Secka A."/>
            <person name="Antonio M."/>
            <person name="Oren A."/>
            <person name="Chaudhuri R.R."/>
            <person name="La Ragione R."/>
            <person name="Hildebrand F."/>
            <person name="Pallen M.J."/>
        </authorList>
    </citation>
    <scope>NUCLEOTIDE SEQUENCE</scope>
    <source>
        <strain evidence="1">ChiBcec7-5410</strain>
    </source>
</reference>
<sequence>MYPTNSYSGSYWYVSKGNDTIDPASVTYPASPNGGELIDITIALSTGIKFGGTIKYKVEYQLNGGSWQTAVESTTSTTVSVLIPKGTQTFAARATASDDTGFTSTTTVTGATVNVVNNASPVINCGTSSLGEIAEPFSVSYSVSDEDGDTMTITEKIDGTTIRSYSAPSGSSGEQTFNPSALQWLTTLNGSHTATITADDGKGGVTTHSISFTRAVYTMSVTLEEPMETDAAITKCVVNIARNLPADAEWSLLVTNNAFDPEPVWEDITQYVKNGWNWVFDQTVTSGRYGFNFKLTCTRGASGQGGYVDTISGGFE</sequence>
<dbReference type="Proteomes" id="UP000824160">
    <property type="component" value="Unassembled WGS sequence"/>
</dbReference>
<evidence type="ECO:0000313" key="1">
    <source>
        <dbReference type="EMBL" id="HIT94483.1"/>
    </source>
</evidence>
<dbReference type="EMBL" id="DVLW01000126">
    <property type="protein sequence ID" value="HIT94483.1"/>
    <property type="molecule type" value="Genomic_DNA"/>
</dbReference>
<dbReference type="AlphaFoldDB" id="A0A9D1KQY2"/>
<gene>
    <name evidence="1" type="ORF">IAC43_04810</name>
</gene>
<proteinExistence type="predicted"/>
<protein>
    <submittedName>
        <fullName evidence="1">Uncharacterized protein</fullName>
    </submittedName>
</protein>